<keyword evidence="8" id="KW-1185">Reference proteome</keyword>
<evidence type="ECO:0000313" key="6">
    <source>
        <dbReference type="EMBL" id="KPV46413.1"/>
    </source>
</evidence>
<dbReference type="GO" id="GO:0016020">
    <property type="term" value="C:membrane"/>
    <property type="evidence" value="ECO:0007669"/>
    <property type="project" value="UniProtKB-SubCell"/>
</dbReference>
<dbReference type="Proteomes" id="UP000050515">
    <property type="component" value="Unassembled WGS sequence"/>
</dbReference>
<feature type="transmembrane region" description="Helical" evidence="5">
    <location>
        <begin position="18"/>
        <end position="40"/>
    </location>
</feature>
<keyword evidence="4 5" id="KW-0472">Membrane</keyword>
<dbReference type="PANTHER" id="PTHR47547">
    <property type="match status" value="1"/>
</dbReference>
<feature type="transmembrane region" description="Helical" evidence="5">
    <location>
        <begin position="497"/>
        <end position="516"/>
    </location>
</feature>
<evidence type="ECO:0000256" key="3">
    <source>
        <dbReference type="ARBA" id="ARBA00022989"/>
    </source>
</evidence>
<feature type="transmembrane region" description="Helical" evidence="5">
    <location>
        <begin position="198"/>
        <end position="219"/>
    </location>
</feature>
<dbReference type="OrthoDB" id="43026at2157"/>
<feature type="transmembrane region" description="Helical" evidence="5">
    <location>
        <begin position="240"/>
        <end position="264"/>
    </location>
</feature>
<feature type="transmembrane region" description="Helical" evidence="5">
    <location>
        <begin position="435"/>
        <end position="453"/>
    </location>
</feature>
<evidence type="ECO:0000256" key="4">
    <source>
        <dbReference type="ARBA" id="ARBA00023136"/>
    </source>
</evidence>
<dbReference type="InterPro" id="IPR052962">
    <property type="entry name" value="AA_Transporter_AGT"/>
</dbReference>
<reference evidence="7 8" key="2">
    <citation type="submission" date="2015-09" db="EMBL/GenBank/DDBJ databases">
        <title>Heavy metals and arsenic resistance mechanisms in polyextremophilic archaea of the family Ferroplasmaceae.</title>
        <authorList>
            <person name="Bulaev A.G."/>
            <person name="Kanygina A.V."/>
        </authorList>
    </citation>
    <scope>NUCLEOTIDE SEQUENCE [LARGE SCALE GENOMIC DNA]</scope>
    <source>
        <strain evidence="7 8">VT</strain>
    </source>
</reference>
<feature type="transmembrane region" description="Helical" evidence="5">
    <location>
        <begin position="284"/>
        <end position="309"/>
    </location>
</feature>
<feature type="transmembrane region" description="Helical" evidence="5">
    <location>
        <begin position="407"/>
        <end position="429"/>
    </location>
</feature>
<keyword evidence="2 5" id="KW-0812">Transmembrane</keyword>
<accession>A0A0Q0VV45</accession>
<dbReference type="Pfam" id="PF13520">
    <property type="entry name" value="AA_permease_2"/>
    <property type="match status" value="1"/>
</dbReference>
<reference evidence="6 9" key="1">
    <citation type="submission" date="2015-09" db="EMBL/GenBank/DDBJ databases">
        <title>Draft genome sequence of Acidiplasma aeolicum DSM 18409.</title>
        <authorList>
            <person name="Hemp J."/>
        </authorList>
    </citation>
    <scope>NUCLEOTIDE SEQUENCE [LARGE SCALE GENOMIC DNA]</scope>
    <source>
        <strain evidence="6 9">V</strain>
    </source>
</reference>
<evidence type="ECO:0000256" key="1">
    <source>
        <dbReference type="ARBA" id="ARBA00004141"/>
    </source>
</evidence>
<dbReference type="RefSeq" id="WP_054964262.1">
    <property type="nucleotide sequence ID" value="NZ_LJCQ01000252.1"/>
</dbReference>
<feature type="transmembrane region" description="Helical" evidence="5">
    <location>
        <begin position="93"/>
        <end position="121"/>
    </location>
</feature>
<dbReference type="AlphaFoldDB" id="A0A0Q0VV45"/>
<dbReference type="InterPro" id="IPR002293">
    <property type="entry name" value="AA/rel_permease1"/>
</dbReference>
<comment type="caution">
    <text evidence="7">The sequence shown here is derived from an EMBL/GenBank/DDBJ whole genome shotgun (WGS) entry which is preliminary data.</text>
</comment>
<feature type="transmembrane region" description="Helical" evidence="5">
    <location>
        <begin position="465"/>
        <end position="485"/>
    </location>
</feature>
<dbReference type="EMBL" id="LJCQ01000252">
    <property type="protein sequence ID" value="KPV46413.1"/>
    <property type="molecule type" value="Genomic_DNA"/>
</dbReference>
<dbReference type="EMBL" id="LKBG01000113">
    <property type="protein sequence ID" value="KQB35507.1"/>
    <property type="molecule type" value="Genomic_DNA"/>
</dbReference>
<dbReference type="PANTHER" id="PTHR47547:SF1">
    <property type="entry name" value="ASPARTATE-PROTON SYMPORTER"/>
    <property type="match status" value="1"/>
</dbReference>
<sequence>MVDTAVEDQNKHSYRKDLGLWSVVMLALGGILGPAVAYAPVYTLADAGPVGILAWPIAMIMILPIGLVFAELGTTWPKAGGVAYYPSKSNGPLVGAINGWSSMVGYLFVGPVIVFAVVEYLSFYYPPLYVNGVLSYAGIAVAEVILVLVFLVNVLRIKHMGGINLVLTIISIILIAIIIISLSFYFKPSNLVSPSVGGFAPYGFTGLFGAITITVFGYGGFRQPIDYSEEVKNPGKSIPVAIIVALLASGLIFSFESLAFAGAINFSKFGTANGNWASLLNYSAPYATIAQTLVLPAIVVIAIIAALIATFKDGVIYYGSTARVGEILSREDKYFPRFLGKMNIRGIPIYSIIMVLIITIVLVALGRSLATIINIMVDGFLLSYAPGAISLMVFRKTEPNIKRPFKLPFANVLAPIAFVVSNLLVYWSGWSAIEIIVPLDFAGVVFVLVYNHYNKLDAKYAMYGIWLPVYLILIVVLSYIGSSFFGGHNYIPFPYDTFVFIIITLIFYYIGTEMGIRSVNYIRKKNGKAAAGN</sequence>
<organism evidence="7 8">
    <name type="scientific">Acidiplasma aeolicum</name>
    <dbReference type="NCBI Taxonomy" id="507754"/>
    <lineage>
        <taxon>Archaea</taxon>
        <taxon>Methanobacteriati</taxon>
        <taxon>Thermoplasmatota</taxon>
        <taxon>Thermoplasmata</taxon>
        <taxon>Thermoplasmatales</taxon>
        <taxon>Ferroplasmaceae</taxon>
        <taxon>Acidiplasma</taxon>
    </lineage>
</organism>
<feature type="transmembrane region" description="Helical" evidence="5">
    <location>
        <begin position="133"/>
        <end position="155"/>
    </location>
</feature>
<evidence type="ECO:0000256" key="2">
    <source>
        <dbReference type="ARBA" id="ARBA00022692"/>
    </source>
</evidence>
<protein>
    <submittedName>
        <fullName evidence="7">Amino acid transporter</fullName>
    </submittedName>
</protein>
<feature type="transmembrane region" description="Helical" evidence="5">
    <location>
        <begin position="52"/>
        <end position="72"/>
    </location>
</feature>
<keyword evidence="3 5" id="KW-1133">Transmembrane helix</keyword>
<dbReference type="GO" id="GO:0022857">
    <property type="term" value="F:transmembrane transporter activity"/>
    <property type="evidence" value="ECO:0007669"/>
    <property type="project" value="InterPro"/>
</dbReference>
<feature type="transmembrane region" description="Helical" evidence="5">
    <location>
        <begin position="372"/>
        <end position="395"/>
    </location>
</feature>
<dbReference type="PIRSF" id="PIRSF006060">
    <property type="entry name" value="AA_transporter"/>
    <property type="match status" value="1"/>
</dbReference>
<evidence type="ECO:0000313" key="8">
    <source>
        <dbReference type="Proteomes" id="UP000050320"/>
    </source>
</evidence>
<comment type="subcellular location">
    <subcellularLocation>
        <location evidence="1">Membrane</location>
        <topology evidence="1">Multi-pass membrane protein</topology>
    </subcellularLocation>
</comment>
<gene>
    <name evidence="7" type="ORF">AOG54_08830</name>
    <name evidence="6" type="ORF">SE19_05630</name>
</gene>
<evidence type="ECO:0000313" key="9">
    <source>
        <dbReference type="Proteomes" id="UP000050515"/>
    </source>
</evidence>
<name>A0A0Q0VV45_9ARCH</name>
<feature type="transmembrane region" description="Helical" evidence="5">
    <location>
        <begin position="347"/>
        <end position="366"/>
    </location>
</feature>
<feature type="transmembrane region" description="Helical" evidence="5">
    <location>
        <begin position="162"/>
        <end position="186"/>
    </location>
</feature>
<evidence type="ECO:0000256" key="5">
    <source>
        <dbReference type="SAM" id="Phobius"/>
    </source>
</evidence>
<proteinExistence type="predicted"/>
<dbReference type="Proteomes" id="UP000050320">
    <property type="component" value="Unassembled WGS sequence"/>
</dbReference>
<dbReference type="PATRIC" id="fig|507754.4.peg.971"/>
<evidence type="ECO:0000313" key="7">
    <source>
        <dbReference type="EMBL" id="KQB35507.1"/>
    </source>
</evidence>
<dbReference type="Gene3D" id="1.20.1740.10">
    <property type="entry name" value="Amino acid/polyamine transporter I"/>
    <property type="match status" value="1"/>
</dbReference>